<sequence>MNTATLHLSATMLAIMLCGCVGEDDAQRLAAKASTGVNDLKLHVDRTIGDYQFARAEDYDRLSALQAMAVDTESQTNARMATWEVTGDKSKSDLLKTYKAMTPKAALSASAAALLIQPVPPFQPPSLDEKAMNSLVAKLGSLAKDPTLVDRLVDATDYFLKVQAAYGKTVEAAKKKPGGSAAVGKDKADTSDALVVSMSKAVPDKVPDNTILTSYLDATAVQDVAFQTQDEESRAALKGAAIESISVDAMQWSFMGPTAPKPALPSQDFSGRRNSAPVTDLLIQNLFQTP</sequence>
<keyword evidence="2" id="KW-1185">Reference proteome</keyword>
<evidence type="ECO:0000313" key="1">
    <source>
        <dbReference type="EMBL" id="MDY0874356.1"/>
    </source>
</evidence>
<accession>A0ABU5E493</accession>
<protein>
    <recommendedName>
        <fullName evidence="3">Lipoprotein</fullName>
    </recommendedName>
</protein>
<evidence type="ECO:0008006" key="3">
    <source>
        <dbReference type="Google" id="ProtNLM"/>
    </source>
</evidence>
<name>A0ABU5E493_9PROT</name>
<evidence type="ECO:0000313" key="2">
    <source>
        <dbReference type="Proteomes" id="UP001271769"/>
    </source>
</evidence>
<dbReference type="EMBL" id="JAXCLX010000004">
    <property type="protein sequence ID" value="MDY0874356.1"/>
    <property type="molecule type" value="Genomic_DNA"/>
</dbReference>
<dbReference type="RefSeq" id="WP_320502823.1">
    <property type="nucleotide sequence ID" value="NZ_JAXCLX010000004.1"/>
</dbReference>
<organism evidence="1 2">
    <name type="scientific">Dongia rigui</name>
    <dbReference type="NCBI Taxonomy" id="940149"/>
    <lineage>
        <taxon>Bacteria</taxon>
        <taxon>Pseudomonadati</taxon>
        <taxon>Pseudomonadota</taxon>
        <taxon>Alphaproteobacteria</taxon>
        <taxon>Rhodospirillales</taxon>
        <taxon>Dongiaceae</taxon>
        <taxon>Dongia</taxon>
    </lineage>
</organism>
<dbReference type="Proteomes" id="UP001271769">
    <property type="component" value="Unassembled WGS sequence"/>
</dbReference>
<proteinExistence type="predicted"/>
<comment type="caution">
    <text evidence="1">The sequence shown here is derived from an EMBL/GenBank/DDBJ whole genome shotgun (WGS) entry which is preliminary data.</text>
</comment>
<gene>
    <name evidence="1" type="ORF">SMD31_20620</name>
</gene>
<reference evidence="1 2" key="1">
    <citation type="journal article" date="2013" name="Antonie Van Leeuwenhoek">
        <title>Dongia rigui sp. nov., isolated from freshwater of a large wetland in Korea.</title>
        <authorList>
            <person name="Baik K.S."/>
            <person name="Hwang Y.M."/>
            <person name="Choi J.S."/>
            <person name="Kwon J."/>
            <person name="Seong C.N."/>
        </authorList>
    </citation>
    <scope>NUCLEOTIDE SEQUENCE [LARGE SCALE GENOMIC DNA]</scope>
    <source>
        <strain evidence="1 2">04SU4-P</strain>
    </source>
</reference>